<dbReference type="Gene3D" id="3.40.50.2020">
    <property type="match status" value="1"/>
</dbReference>
<dbReference type="InterPro" id="IPR051910">
    <property type="entry name" value="ComF/GntX_DNA_util-trans"/>
</dbReference>
<keyword evidence="2" id="KW-0808">Transferase</keyword>
<dbReference type="SUPFAM" id="SSF53271">
    <property type="entry name" value="PRTase-like"/>
    <property type="match status" value="1"/>
</dbReference>
<dbReference type="AlphaFoldDB" id="A0A261ET36"/>
<keyword evidence="3" id="KW-1185">Reference proteome</keyword>
<dbReference type="Proteomes" id="UP000216004">
    <property type="component" value="Unassembled WGS sequence"/>
</dbReference>
<dbReference type="CDD" id="cd06223">
    <property type="entry name" value="PRTases_typeI"/>
    <property type="match status" value="1"/>
</dbReference>
<sequence length="207" mass="23065">MPDQVLCSSCLDCFHQNQVFRIYGYEWDFGYACGRYTGVLRKAILEWKDHGDLEVTRPLEMAMKDLIAAVCGRADQYCRSQILVVPVPSSLTSVRRRGRIHLMPIARSVALELQKLGYRACVKQILKLKDVKSKSVQLHGAAARSQRVNGRVQVCADRRITGCTVILVDDIITTGSTASQCALALRKANFHPLTLFTLARAGIAIEE</sequence>
<dbReference type="InterPro" id="IPR029057">
    <property type="entry name" value="PRTase-like"/>
</dbReference>
<gene>
    <name evidence="2" type="ORF">BOCO_0535</name>
</gene>
<dbReference type="InterPro" id="IPR000836">
    <property type="entry name" value="PRTase_dom"/>
</dbReference>
<organism evidence="2 3">
    <name type="scientific">Bombiscardovia coagulans</name>
    <dbReference type="NCBI Taxonomy" id="686666"/>
    <lineage>
        <taxon>Bacteria</taxon>
        <taxon>Bacillati</taxon>
        <taxon>Actinomycetota</taxon>
        <taxon>Actinomycetes</taxon>
        <taxon>Bifidobacteriales</taxon>
        <taxon>Bifidobacteriaceae</taxon>
        <taxon>Bombiscardovia</taxon>
    </lineage>
</organism>
<dbReference type="PANTHER" id="PTHR47505">
    <property type="entry name" value="DNA UTILIZATION PROTEIN YHGH"/>
    <property type="match status" value="1"/>
</dbReference>
<dbReference type="EMBL" id="MWWS01000004">
    <property type="protein sequence ID" value="OZG50018.1"/>
    <property type="molecule type" value="Genomic_DNA"/>
</dbReference>
<evidence type="ECO:0000313" key="3">
    <source>
        <dbReference type="Proteomes" id="UP000216004"/>
    </source>
</evidence>
<proteinExistence type="inferred from homology"/>
<protein>
    <submittedName>
        <fullName evidence="2">Phosphoribosyl transferase</fullName>
    </submittedName>
</protein>
<dbReference type="GO" id="GO:0016740">
    <property type="term" value="F:transferase activity"/>
    <property type="evidence" value="ECO:0007669"/>
    <property type="project" value="UniProtKB-KW"/>
</dbReference>
<accession>A0A261ET36</accession>
<reference evidence="2 3" key="1">
    <citation type="journal article" date="2017" name="BMC Genomics">
        <title>Comparative genomic and phylogenomic analyses of the Bifidobacteriaceae family.</title>
        <authorList>
            <person name="Lugli G.A."/>
            <person name="Milani C."/>
            <person name="Turroni F."/>
            <person name="Duranti S."/>
            <person name="Mancabelli L."/>
            <person name="Mangifesta M."/>
            <person name="Ferrario C."/>
            <person name="Modesto M."/>
            <person name="Mattarelli P."/>
            <person name="Jiri K."/>
            <person name="van Sinderen D."/>
            <person name="Ventura M."/>
        </authorList>
    </citation>
    <scope>NUCLEOTIDE SEQUENCE [LARGE SCALE GENOMIC DNA]</scope>
    <source>
        <strain evidence="2 3">DSM 22924</strain>
    </source>
</reference>
<comment type="similarity">
    <text evidence="1">Belongs to the ComF/GntX family.</text>
</comment>
<evidence type="ECO:0000256" key="1">
    <source>
        <dbReference type="ARBA" id="ARBA00008007"/>
    </source>
</evidence>
<comment type="caution">
    <text evidence="2">The sequence shown here is derived from an EMBL/GenBank/DDBJ whole genome shotgun (WGS) entry which is preliminary data.</text>
</comment>
<dbReference type="PANTHER" id="PTHR47505:SF1">
    <property type="entry name" value="DNA UTILIZATION PROTEIN YHGH"/>
    <property type="match status" value="1"/>
</dbReference>
<name>A0A261ET36_9BIFI</name>
<evidence type="ECO:0000313" key="2">
    <source>
        <dbReference type="EMBL" id="OZG50018.1"/>
    </source>
</evidence>